<proteinExistence type="predicted"/>
<dbReference type="InterPro" id="IPR007712">
    <property type="entry name" value="RelE/ParE_toxin"/>
</dbReference>
<gene>
    <name evidence="2" type="ORF">V0U79_03085</name>
</gene>
<evidence type="ECO:0000256" key="1">
    <source>
        <dbReference type="ARBA" id="ARBA00022649"/>
    </source>
</evidence>
<dbReference type="EMBL" id="JAZDRP010000002">
    <property type="protein sequence ID" value="MEE2525336.1"/>
    <property type="molecule type" value="Genomic_DNA"/>
</dbReference>
<evidence type="ECO:0000313" key="3">
    <source>
        <dbReference type="Proteomes" id="UP001354971"/>
    </source>
</evidence>
<sequence length="103" mass="11401">MSYRLRFHPAVADDLDEITRWLIDYAGPDAAARRLDEIETAIASLADLPHKGSVRDEIAPGLRAIPAGRKAVIAFSVDDAAREVFIHAVTYAGADWMARRRAR</sequence>
<comment type="caution">
    <text evidence="2">The sequence shown here is derived from an EMBL/GenBank/DDBJ whole genome shotgun (WGS) entry which is preliminary data.</text>
</comment>
<organism evidence="2 3">
    <name type="scientific">Hyphobacterium lacteum</name>
    <dbReference type="NCBI Taxonomy" id="3116575"/>
    <lineage>
        <taxon>Bacteria</taxon>
        <taxon>Pseudomonadati</taxon>
        <taxon>Pseudomonadota</taxon>
        <taxon>Alphaproteobacteria</taxon>
        <taxon>Maricaulales</taxon>
        <taxon>Maricaulaceae</taxon>
        <taxon>Hyphobacterium</taxon>
    </lineage>
</organism>
<dbReference type="Proteomes" id="UP001354971">
    <property type="component" value="Unassembled WGS sequence"/>
</dbReference>
<name>A0ABU7LN42_9PROT</name>
<dbReference type="Gene3D" id="3.30.2310.20">
    <property type="entry name" value="RelE-like"/>
    <property type="match status" value="1"/>
</dbReference>
<evidence type="ECO:0000313" key="2">
    <source>
        <dbReference type="EMBL" id="MEE2525336.1"/>
    </source>
</evidence>
<keyword evidence="3" id="KW-1185">Reference proteome</keyword>
<protein>
    <submittedName>
        <fullName evidence="2">Type II toxin-antitoxin system RelE/ParE family toxin</fullName>
    </submittedName>
</protein>
<dbReference type="RefSeq" id="WP_330197999.1">
    <property type="nucleotide sequence ID" value="NZ_JAZDRP010000002.1"/>
</dbReference>
<accession>A0ABU7LN42</accession>
<dbReference type="InterPro" id="IPR035093">
    <property type="entry name" value="RelE/ParE_toxin_dom_sf"/>
</dbReference>
<dbReference type="Pfam" id="PF05016">
    <property type="entry name" value="ParE_toxin"/>
    <property type="match status" value="1"/>
</dbReference>
<reference evidence="2 3" key="1">
    <citation type="submission" date="2024-01" db="EMBL/GenBank/DDBJ databases">
        <title>Hyphobacterium bacterium isolated from marine sediment.</title>
        <authorList>
            <person name="Zhao S."/>
        </authorList>
    </citation>
    <scope>NUCLEOTIDE SEQUENCE [LARGE SCALE GENOMIC DNA]</scope>
    <source>
        <strain evidence="3">HN65</strain>
    </source>
</reference>
<keyword evidence="1" id="KW-1277">Toxin-antitoxin system</keyword>